<keyword evidence="2" id="KW-1185">Reference proteome</keyword>
<sequence length="52" mass="6313">MFTMEEKEYMLKLLAKERRGLFGLKKTPAVHVKLKEKLEQMIRNEQVNRKHL</sequence>
<dbReference type="RefSeq" id="WP_344911677.1">
    <property type="nucleotide sequence ID" value="NZ_BAAAYO010000010.1"/>
</dbReference>
<proteinExistence type="predicted"/>
<evidence type="ECO:0000313" key="2">
    <source>
        <dbReference type="Proteomes" id="UP001589619"/>
    </source>
</evidence>
<accession>A0ABV5VW83</accession>
<dbReference type="EMBL" id="JBHMAG010000009">
    <property type="protein sequence ID" value="MFB9752488.1"/>
    <property type="molecule type" value="Genomic_DNA"/>
</dbReference>
<protein>
    <recommendedName>
        <fullName evidence="3">Aspartyl-phosphate phosphatase Spo0E family protein</fullName>
    </recommendedName>
</protein>
<dbReference type="Proteomes" id="UP001589619">
    <property type="component" value="Unassembled WGS sequence"/>
</dbReference>
<reference evidence="1 2" key="1">
    <citation type="submission" date="2024-09" db="EMBL/GenBank/DDBJ databases">
        <authorList>
            <person name="Sun Q."/>
            <person name="Mori K."/>
        </authorList>
    </citation>
    <scope>NUCLEOTIDE SEQUENCE [LARGE SCALE GENOMIC DNA]</scope>
    <source>
        <strain evidence="1 2">JCM 12520</strain>
    </source>
</reference>
<name>A0ABV5VW83_9BACL</name>
<organism evidence="1 2">
    <name type="scientific">Paenibacillus hodogayensis</name>
    <dbReference type="NCBI Taxonomy" id="279208"/>
    <lineage>
        <taxon>Bacteria</taxon>
        <taxon>Bacillati</taxon>
        <taxon>Bacillota</taxon>
        <taxon>Bacilli</taxon>
        <taxon>Bacillales</taxon>
        <taxon>Paenibacillaceae</taxon>
        <taxon>Paenibacillus</taxon>
    </lineage>
</organism>
<comment type="caution">
    <text evidence="1">The sequence shown here is derived from an EMBL/GenBank/DDBJ whole genome shotgun (WGS) entry which is preliminary data.</text>
</comment>
<evidence type="ECO:0008006" key="3">
    <source>
        <dbReference type="Google" id="ProtNLM"/>
    </source>
</evidence>
<evidence type="ECO:0000313" key="1">
    <source>
        <dbReference type="EMBL" id="MFB9752488.1"/>
    </source>
</evidence>
<gene>
    <name evidence="1" type="ORF">ACFFNY_13060</name>
</gene>